<accession>A0A9E9C6A1</accession>
<evidence type="ECO:0000256" key="2">
    <source>
        <dbReference type="ARBA" id="ARBA00022801"/>
    </source>
</evidence>
<dbReference type="KEGG" id="tsin:OXH18_08750"/>
<keyword evidence="3" id="KW-0326">Glycosidase</keyword>
<dbReference type="Pfam" id="PF01270">
    <property type="entry name" value="Glyco_hydro_8"/>
    <property type="match status" value="1"/>
</dbReference>
<organism evidence="4 5">
    <name type="scientific">Thermocoleostomius sinensis A174</name>
    <dbReference type="NCBI Taxonomy" id="2016057"/>
    <lineage>
        <taxon>Bacteria</taxon>
        <taxon>Bacillati</taxon>
        <taxon>Cyanobacteriota</taxon>
        <taxon>Cyanophyceae</taxon>
        <taxon>Oculatellales</taxon>
        <taxon>Oculatellaceae</taxon>
        <taxon>Thermocoleostomius</taxon>
    </lineage>
</organism>
<dbReference type="EMBL" id="CP113797">
    <property type="protein sequence ID" value="WAL62056.1"/>
    <property type="molecule type" value="Genomic_DNA"/>
</dbReference>
<keyword evidence="2 4" id="KW-0378">Hydrolase</keyword>
<dbReference type="PRINTS" id="PR00735">
    <property type="entry name" value="GLHYDRLASE8"/>
</dbReference>
<gene>
    <name evidence="4" type="ORF">OXH18_08750</name>
</gene>
<evidence type="ECO:0000313" key="5">
    <source>
        <dbReference type="Proteomes" id="UP001163152"/>
    </source>
</evidence>
<evidence type="ECO:0000256" key="3">
    <source>
        <dbReference type="ARBA" id="ARBA00023295"/>
    </source>
</evidence>
<dbReference type="GO" id="GO:0005975">
    <property type="term" value="P:carbohydrate metabolic process"/>
    <property type="evidence" value="ECO:0007669"/>
    <property type="project" value="InterPro"/>
</dbReference>
<reference evidence="4" key="1">
    <citation type="submission" date="2022-12" db="EMBL/GenBank/DDBJ databases">
        <title>Polyphasic identification of a Novel Hot-Spring Cyanobacterium Ocullathermofonsia sinensis gen nov. sp. nov. and Genomic Insights on its Adaptations to the Thermal Habitat.</title>
        <authorList>
            <person name="Daroch M."/>
            <person name="Tang J."/>
            <person name="Jiang Y."/>
        </authorList>
    </citation>
    <scope>NUCLEOTIDE SEQUENCE</scope>
    <source>
        <strain evidence="4">PKUAC-SCTA174</strain>
    </source>
</reference>
<dbReference type="Gene3D" id="1.50.10.10">
    <property type="match status" value="1"/>
</dbReference>
<dbReference type="Proteomes" id="UP001163152">
    <property type="component" value="Chromosome"/>
</dbReference>
<dbReference type="InterPro" id="IPR002037">
    <property type="entry name" value="Glyco_hydro_8"/>
</dbReference>
<evidence type="ECO:0000256" key="1">
    <source>
        <dbReference type="ARBA" id="ARBA00009209"/>
    </source>
</evidence>
<dbReference type="SUPFAM" id="SSF48208">
    <property type="entry name" value="Six-hairpin glycosidases"/>
    <property type="match status" value="1"/>
</dbReference>
<dbReference type="InterPro" id="IPR008928">
    <property type="entry name" value="6-hairpin_glycosidase_sf"/>
</dbReference>
<dbReference type="InterPro" id="IPR012341">
    <property type="entry name" value="6hp_glycosidase-like_sf"/>
</dbReference>
<dbReference type="AlphaFoldDB" id="A0A9E9C6A1"/>
<proteinExistence type="inferred from homology"/>
<protein>
    <submittedName>
        <fullName evidence="4">Glycosyl hydrolase family 8</fullName>
    </submittedName>
</protein>
<sequence>MNKVQRCSTPRSIRSSRRITHLGRSVSFFSLLLLSTMLLGCVSSFPSLGSASETTDANAAVLSTEDLLQQSWQAYQQRFIQADGRVIDRESNDRSTSEAQAYALLRAVFMDDRQTFDRVLQWSENNLQRRNANGSRRDQLWSWKWGRNDQGEWTTIDGNFASDADVDAITALIFAARRWGDPAYLELAQTKLPDLWRLSTVSIELETGEPIRYFLPGPLEAFQPQPDRLYLNPSYLAPYAFRLFAQVDPDRDWLSLVDSSYDVLTRSAEVSDIGLPSNWVALNTETGEFQPVPRTSPLQSIYSFDAYRVWWRIALDATWFEEPRAEQYLQQHLQPLKSKWRSTRTIPAQISLQGKPLVNYESTAQYAMLYAAFRIVDPAIAEQIRQQKLVSSYENGFWDNDSAYYSQNLSWFGLFPSESIRSEWLLP</sequence>
<name>A0A9E9C6A1_9CYAN</name>
<dbReference type="RefSeq" id="WP_268612144.1">
    <property type="nucleotide sequence ID" value="NZ_CP113797.1"/>
</dbReference>
<dbReference type="GO" id="GO:0004553">
    <property type="term" value="F:hydrolase activity, hydrolyzing O-glycosyl compounds"/>
    <property type="evidence" value="ECO:0007669"/>
    <property type="project" value="InterPro"/>
</dbReference>
<keyword evidence="5" id="KW-1185">Reference proteome</keyword>
<comment type="similarity">
    <text evidence="1">Belongs to the glycosyl hydrolase 8 (cellulase D) family.</text>
</comment>
<evidence type="ECO:0000313" key="4">
    <source>
        <dbReference type="EMBL" id="WAL62056.1"/>
    </source>
</evidence>